<keyword evidence="2" id="KW-0812">Transmembrane</keyword>
<organism evidence="4 5">
    <name type="scientific">Metschnikowia aff. pulcherrima</name>
    <dbReference type="NCBI Taxonomy" id="2163413"/>
    <lineage>
        <taxon>Eukaryota</taxon>
        <taxon>Fungi</taxon>
        <taxon>Dikarya</taxon>
        <taxon>Ascomycota</taxon>
        <taxon>Saccharomycotina</taxon>
        <taxon>Pichiomycetes</taxon>
        <taxon>Metschnikowiaceae</taxon>
        <taxon>Metschnikowia</taxon>
    </lineage>
</organism>
<dbReference type="GO" id="GO:0003677">
    <property type="term" value="F:DNA binding"/>
    <property type="evidence" value="ECO:0007669"/>
    <property type="project" value="UniProtKB-KW"/>
</dbReference>
<reference evidence="5" key="1">
    <citation type="submission" date="2019-03" db="EMBL/GenBank/DDBJ databases">
        <title>Snf2 controls pulcherriminic acid biosynthesis and connects pigmentation and antifungal activity of the yeast Metschnikowia pulcherrima.</title>
        <authorList>
            <person name="Gore-Lloyd D."/>
            <person name="Sumann I."/>
            <person name="Brachmann A.O."/>
            <person name="Schneeberger K."/>
            <person name="Ortiz-Merino R.A."/>
            <person name="Moreno-Beltran M."/>
            <person name="Schlaefli M."/>
            <person name="Kirner P."/>
            <person name="Santos Kron A."/>
            <person name="Wolfe K.H."/>
            <person name="Piel J."/>
            <person name="Ahrens C.H."/>
            <person name="Henk D."/>
            <person name="Freimoser F.M."/>
        </authorList>
    </citation>
    <scope>NUCLEOTIDE SEQUENCE [LARGE SCALE GENOMIC DNA]</scope>
    <source>
        <strain evidence="5">APC 1.2</strain>
    </source>
</reference>
<dbReference type="Gene3D" id="1.10.10.10">
    <property type="entry name" value="Winged helix-like DNA-binding domain superfamily/Winged helix DNA-binding domain"/>
    <property type="match status" value="1"/>
</dbReference>
<dbReference type="SUPFAM" id="SSF46785">
    <property type="entry name" value="Winged helix' DNA-binding domain"/>
    <property type="match status" value="1"/>
</dbReference>
<keyword evidence="2" id="KW-1133">Transmembrane helix</keyword>
<feature type="compositionally biased region" description="Basic and acidic residues" evidence="1">
    <location>
        <begin position="18"/>
        <end position="28"/>
    </location>
</feature>
<sequence length="883" mass="99362">MVPMNMSEPGFPPHKRLHPDSSESEPSRKRVNTFIPNHVEESYPAGIQLAPWAAHHMQIPPPNPPHSHNMPELTQRYPETFVAGHFEYEGPAAKPFASSANMTPVYLLLNPPPGAYYMGISQSAPASLSQKPLSQKPLFRDPLPAPPISMPPVMTHAANPAQSVWYSQSSSLATYQNPPWPPSQPPSVPQPPNISQPPPPPRLLLPAGHAPSVRVGSELNTYAIPPSIPLTNEAIQRGAEEAFIELIPAINKVDSNNFGDLLVLVVKKHGHNIPLDDFYNVLYNPRKLDPAPGSLLSPKIDKTKPPNEIGLRLCHLILEIFKIPGASPSFVAPFGTGLVDNKLLALVNYHELLRSFLAIKIMMDSLRTVDPIACPITIPRISIYKVYYIFCQKLICKYKNGRNSGIALENLILGQSRMGKLTKWVFPDLIAKRLGKRGESKYHYLGLAWNTALVSNEIFRLLDFDLSHLREHFRSSKEKPLPDLKTPTKASVQDIISVGSASTLPRKNWPSDMRPPHSYVDKSIIYPNTNCSPRVWEVTHDSIPAQSQWAQDSIEQSMRFLNHHSPEVEQKLRNLNAGIFFEETQLWQVVQESLSMLRNMHMPGEAFLHFFLIMLLLIFPMVLASDQELNFPSKFKLRSALNRCIDGLKHEIARFCPRDAINVRNFLSFLVKMVRLSEITSLSVNSESLPDVVRAFVADVELLEDPSKENYDEELTLETSFANAIILSMRAYNFDIASISPDGGKDNGIEAIHHVARNLEVGVRKVINTLKQNVAAIEKGEASHMPSDIPYQVFRLLSEVIHEDCLRDPVVSKLPICIMTFLVLHITTVLQKVSLDEFRNRERDLSRETFKTWWVFSTTLQEYMKIIAEIVALSQRLNKDPAD</sequence>
<feature type="region of interest" description="Disordered" evidence="1">
    <location>
        <begin position="175"/>
        <end position="208"/>
    </location>
</feature>
<dbReference type="Proteomes" id="UP000292447">
    <property type="component" value="Chromosome III"/>
</dbReference>
<feature type="region of interest" description="Disordered" evidence="1">
    <location>
        <begin position="1"/>
        <end position="29"/>
    </location>
</feature>
<protein>
    <submittedName>
        <fullName evidence="4">RFX DNA-binding domain-containing protein</fullName>
    </submittedName>
</protein>
<dbReference type="InterPro" id="IPR003150">
    <property type="entry name" value="DNA-bd_RFX"/>
</dbReference>
<keyword evidence="4" id="KW-0238">DNA-binding</keyword>
<accession>A0A4P6XLU1</accession>
<dbReference type="STRING" id="2163413.A0A4P6XLU1"/>
<evidence type="ECO:0000256" key="1">
    <source>
        <dbReference type="SAM" id="MobiDB-lite"/>
    </source>
</evidence>
<feature type="compositionally biased region" description="Pro residues" evidence="1">
    <location>
        <begin position="178"/>
        <end position="203"/>
    </location>
</feature>
<keyword evidence="5" id="KW-1185">Reference proteome</keyword>
<name>A0A4P6XLU1_9ASCO</name>
<dbReference type="AlphaFoldDB" id="A0A4P6XLU1"/>
<proteinExistence type="predicted"/>
<gene>
    <name evidence="4" type="primary">MPUL0C03280</name>
    <name evidence="4" type="ORF">METSCH_C03280</name>
</gene>
<dbReference type="PROSITE" id="PS51526">
    <property type="entry name" value="RFX_DBD"/>
    <property type="match status" value="1"/>
</dbReference>
<dbReference type="GO" id="GO:0006355">
    <property type="term" value="P:regulation of DNA-templated transcription"/>
    <property type="evidence" value="ECO:0007669"/>
    <property type="project" value="InterPro"/>
</dbReference>
<feature type="region of interest" description="Disordered" evidence="1">
    <location>
        <begin position="128"/>
        <end position="154"/>
    </location>
</feature>
<dbReference type="EMBL" id="CP034458">
    <property type="protein sequence ID" value="QBM88362.1"/>
    <property type="molecule type" value="Genomic_DNA"/>
</dbReference>
<feature type="transmembrane region" description="Helical" evidence="2">
    <location>
        <begin position="606"/>
        <end position="624"/>
    </location>
</feature>
<dbReference type="Pfam" id="PF02257">
    <property type="entry name" value="RFX_DNA_binding"/>
    <property type="match status" value="1"/>
</dbReference>
<dbReference type="InterPro" id="IPR036388">
    <property type="entry name" value="WH-like_DNA-bd_sf"/>
</dbReference>
<feature type="domain" description="RFX-type winged-helix" evidence="3">
    <location>
        <begin position="358"/>
        <end position="451"/>
    </location>
</feature>
<evidence type="ECO:0000313" key="4">
    <source>
        <dbReference type="EMBL" id="QBM88362.1"/>
    </source>
</evidence>
<evidence type="ECO:0000313" key="5">
    <source>
        <dbReference type="Proteomes" id="UP000292447"/>
    </source>
</evidence>
<dbReference type="InterPro" id="IPR036390">
    <property type="entry name" value="WH_DNA-bd_sf"/>
</dbReference>
<keyword evidence="2" id="KW-0472">Membrane</keyword>
<evidence type="ECO:0000256" key="2">
    <source>
        <dbReference type="SAM" id="Phobius"/>
    </source>
</evidence>
<evidence type="ECO:0000259" key="3">
    <source>
        <dbReference type="PROSITE" id="PS51526"/>
    </source>
</evidence>